<accession>A0A0V0YCY6</accession>
<dbReference type="AlphaFoldDB" id="A0A0V0YCY6"/>
<reference evidence="1 2" key="1">
    <citation type="submission" date="2015-01" db="EMBL/GenBank/DDBJ databases">
        <title>Evolution of Trichinella species and genotypes.</title>
        <authorList>
            <person name="Korhonen P.K."/>
            <person name="Edoardo P."/>
            <person name="Giuseppe L.R."/>
            <person name="Gasser R.B."/>
        </authorList>
    </citation>
    <scope>NUCLEOTIDE SEQUENCE [LARGE SCALE GENOMIC DNA]</scope>
    <source>
        <strain evidence="1">ISS2496</strain>
    </source>
</reference>
<gene>
    <name evidence="1" type="ORF">T12_12673</name>
</gene>
<dbReference type="EMBL" id="JYDQ01004383">
    <property type="protein sequence ID" value="KRX97867.1"/>
    <property type="molecule type" value="Genomic_DNA"/>
</dbReference>
<evidence type="ECO:0000313" key="2">
    <source>
        <dbReference type="Proteomes" id="UP000054783"/>
    </source>
</evidence>
<protein>
    <submittedName>
        <fullName evidence="1">Uncharacterized protein</fullName>
    </submittedName>
</protein>
<proteinExistence type="predicted"/>
<organism evidence="1 2">
    <name type="scientific">Trichinella patagoniensis</name>
    <dbReference type="NCBI Taxonomy" id="990121"/>
    <lineage>
        <taxon>Eukaryota</taxon>
        <taxon>Metazoa</taxon>
        <taxon>Ecdysozoa</taxon>
        <taxon>Nematoda</taxon>
        <taxon>Enoplea</taxon>
        <taxon>Dorylaimia</taxon>
        <taxon>Trichinellida</taxon>
        <taxon>Trichinellidae</taxon>
        <taxon>Trichinella</taxon>
    </lineage>
</organism>
<dbReference type="Proteomes" id="UP000054783">
    <property type="component" value="Unassembled WGS sequence"/>
</dbReference>
<sequence length="46" mass="5133">MFVRISINVNGKKEWMPAPFFLCRLPPESVPIPAPVVVVNAKQPTN</sequence>
<evidence type="ECO:0000313" key="1">
    <source>
        <dbReference type="EMBL" id="KRX97867.1"/>
    </source>
</evidence>
<keyword evidence="2" id="KW-1185">Reference proteome</keyword>
<name>A0A0V0YCY6_9BILA</name>
<comment type="caution">
    <text evidence="1">The sequence shown here is derived from an EMBL/GenBank/DDBJ whole genome shotgun (WGS) entry which is preliminary data.</text>
</comment>